<evidence type="ECO:0000313" key="1">
    <source>
        <dbReference type="EMBL" id="CRL07865.1"/>
    </source>
</evidence>
<reference evidence="1 2" key="1">
    <citation type="submission" date="2015-04" db="EMBL/GenBank/DDBJ databases">
        <authorList>
            <person name="Syromyatnikov M.Y."/>
            <person name="Popov V.N."/>
        </authorList>
    </citation>
    <scope>NUCLEOTIDE SEQUENCE [LARGE SCALE GENOMIC DNA]</scope>
</reference>
<keyword evidence="2" id="KW-1185">Reference proteome</keyword>
<dbReference type="Proteomes" id="UP000183832">
    <property type="component" value="Unassembled WGS sequence"/>
</dbReference>
<sequence length="76" mass="8822">MFFHLYHQRFYMTVDFIRNQQNDILKVNTQGLLATGRLTAYAFALLKTNIGLAFFFFSDNSHASQKSEEIILTANK</sequence>
<name>A0A1J1JA12_9DIPT</name>
<protein>
    <submittedName>
        <fullName evidence="1">CLUMA_CG020819, isoform A</fullName>
    </submittedName>
</protein>
<evidence type="ECO:0000313" key="2">
    <source>
        <dbReference type="Proteomes" id="UP000183832"/>
    </source>
</evidence>
<gene>
    <name evidence="1" type="ORF">CLUMA_CG020819</name>
</gene>
<organism evidence="1 2">
    <name type="scientific">Clunio marinus</name>
    <dbReference type="NCBI Taxonomy" id="568069"/>
    <lineage>
        <taxon>Eukaryota</taxon>
        <taxon>Metazoa</taxon>
        <taxon>Ecdysozoa</taxon>
        <taxon>Arthropoda</taxon>
        <taxon>Hexapoda</taxon>
        <taxon>Insecta</taxon>
        <taxon>Pterygota</taxon>
        <taxon>Neoptera</taxon>
        <taxon>Endopterygota</taxon>
        <taxon>Diptera</taxon>
        <taxon>Nematocera</taxon>
        <taxon>Chironomoidea</taxon>
        <taxon>Chironomidae</taxon>
        <taxon>Clunio</taxon>
    </lineage>
</organism>
<dbReference type="EMBL" id="CVRI01000073">
    <property type="protein sequence ID" value="CRL07865.1"/>
    <property type="molecule type" value="Genomic_DNA"/>
</dbReference>
<dbReference type="AlphaFoldDB" id="A0A1J1JA12"/>
<accession>A0A1J1JA12</accession>
<proteinExistence type="predicted"/>